<comment type="caution">
    <text evidence="1">The sequence shown here is derived from an EMBL/GenBank/DDBJ whole genome shotgun (WGS) entry which is preliminary data.</text>
</comment>
<gene>
    <name evidence="1" type="ORF">F5148DRAFT_1367683</name>
</gene>
<evidence type="ECO:0000313" key="2">
    <source>
        <dbReference type="Proteomes" id="UP001207468"/>
    </source>
</evidence>
<keyword evidence="2" id="KW-1185">Reference proteome</keyword>
<accession>A0ACC0UAJ3</accession>
<organism evidence="1 2">
    <name type="scientific">Russula earlei</name>
    <dbReference type="NCBI Taxonomy" id="71964"/>
    <lineage>
        <taxon>Eukaryota</taxon>
        <taxon>Fungi</taxon>
        <taxon>Dikarya</taxon>
        <taxon>Basidiomycota</taxon>
        <taxon>Agaricomycotina</taxon>
        <taxon>Agaricomycetes</taxon>
        <taxon>Russulales</taxon>
        <taxon>Russulaceae</taxon>
        <taxon>Russula</taxon>
    </lineage>
</organism>
<proteinExistence type="predicted"/>
<protein>
    <submittedName>
        <fullName evidence="1">Uncharacterized protein</fullName>
    </submittedName>
</protein>
<evidence type="ECO:0000313" key="1">
    <source>
        <dbReference type="EMBL" id="KAI9508643.1"/>
    </source>
</evidence>
<name>A0ACC0UAJ3_9AGAM</name>
<dbReference type="Proteomes" id="UP001207468">
    <property type="component" value="Unassembled WGS sequence"/>
</dbReference>
<reference evidence="1" key="1">
    <citation type="submission" date="2021-03" db="EMBL/GenBank/DDBJ databases">
        <title>Evolutionary priming and transition to the ectomycorrhizal habit in an iconic lineage of mushroom-forming fungi: is preadaptation a requirement?</title>
        <authorList>
            <consortium name="DOE Joint Genome Institute"/>
            <person name="Looney B.P."/>
            <person name="Miyauchi S."/>
            <person name="Morin E."/>
            <person name="Drula E."/>
            <person name="Courty P.E."/>
            <person name="Chicoki N."/>
            <person name="Fauchery L."/>
            <person name="Kohler A."/>
            <person name="Kuo A."/>
            <person name="LaButti K."/>
            <person name="Pangilinan J."/>
            <person name="Lipzen A."/>
            <person name="Riley R."/>
            <person name="Andreopoulos W."/>
            <person name="He G."/>
            <person name="Johnson J."/>
            <person name="Barry K.W."/>
            <person name="Grigoriev I.V."/>
            <person name="Nagy L."/>
            <person name="Hibbett D."/>
            <person name="Henrissat B."/>
            <person name="Matheny P.B."/>
            <person name="Labbe J."/>
            <person name="Martin A.F."/>
        </authorList>
    </citation>
    <scope>NUCLEOTIDE SEQUENCE</scope>
    <source>
        <strain evidence="1">BPL698</strain>
    </source>
</reference>
<dbReference type="EMBL" id="JAGFNK010000084">
    <property type="protein sequence ID" value="KAI9508643.1"/>
    <property type="molecule type" value="Genomic_DNA"/>
</dbReference>
<sequence>MRISVFAVSCLAVCMAPSYALPGTAASHARPDKAPSHARPNKAPSRARPAKDTNSGSDQKGAANSIARPPEYAYSTNEEMEAKALREANYVARRTALQKWRKDTTQKFRQPPKILKLPKPKELPN</sequence>